<keyword evidence="1" id="KW-1133">Transmembrane helix</keyword>
<sequence length="139" mass="15351">MKQRILAIIAVFVAWSILDFVIHGTLLQPTYQATAHLWRPMEEMNVPLMYIVSLVYAACFVSLYEFMISDKSLRSGIRFGALFGFATGISMGFGSYSFMPIPLSLAFVWFLGTWLGATMAGGIVGAIFGPRGEIKITHS</sequence>
<reference evidence="2" key="1">
    <citation type="submission" date="2019-02" db="EMBL/GenBank/DDBJ databases">
        <authorList>
            <person name="Gruber-Vodicka R. H."/>
            <person name="Seah K. B. B."/>
        </authorList>
    </citation>
    <scope>NUCLEOTIDE SEQUENCE</scope>
    <source>
        <strain evidence="2">BECK_BZ131</strain>
    </source>
</reference>
<evidence type="ECO:0000313" key="2">
    <source>
        <dbReference type="EMBL" id="VFJ61334.1"/>
    </source>
</evidence>
<name>A0A450T3Z4_9GAMM</name>
<organism evidence="2">
    <name type="scientific">Candidatus Kentrum sp. FW</name>
    <dbReference type="NCBI Taxonomy" id="2126338"/>
    <lineage>
        <taxon>Bacteria</taxon>
        <taxon>Pseudomonadati</taxon>
        <taxon>Pseudomonadota</taxon>
        <taxon>Gammaproteobacteria</taxon>
        <taxon>Candidatus Kentrum</taxon>
    </lineage>
</organism>
<keyword evidence="1" id="KW-0812">Transmembrane</keyword>
<dbReference type="AlphaFoldDB" id="A0A450T3Z4"/>
<proteinExistence type="predicted"/>
<feature type="transmembrane region" description="Helical" evidence="1">
    <location>
        <begin position="105"/>
        <end position="129"/>
    </location>
</feature>
<dbReference type="EMBL" id="CAADFE010000001">
    <property type="protein sequence ID" value="VFJ61334.1"/>
    <property type="molecule type" value="Genomic_DNA"/>
</dbReference>
<accession>A0A450T3Z4</accession>
<keyword evidence="1" id="KW-0472">Membrane</keyword>
<feature type="transmembrane region" description="Helical" evidence="1">
    <location>
        <begin position="5"/>
        <end position="27"/>
    </location>
</feature>
<evidence type="ECO:0000256" key="1">
    <source>
        <dbReference type="SAM" id="Phobius"/>
    </source>
</evidence>
<feature type="transmembrane region" description="Helical" evidence="1">
    <location>
        <begin position="47"/>
        <end position="67"/>
    </location>
</feature>
<feature type="transmembrane region" description="Helical" evidence="1">
    <location>
        <begin position="79"/>
        <end position="99"/>
    </location>
</feature>
<protein>
    <submittedName>
        <fullName evidence="2">Uncharacterized protein</fullName>
    </submittedName>
</protein>
<gene>
    <name evidence="2" type="ORF">BECKFW1821C_GA0114237_100149</name>
</gene>